<dbReference type="Gene3D" id="1.10.10.60">
    <property type="entry name" value="Homeodomain-like"/>
    <property type="match status" value="1"/>
</dbReference>
<gene>
    <name evidence="3" type="ORF">ACFOOR_02780</name>
</gene>
<dbReference type="Proteomes" id="UP001595379">
    <property type="component" value="Unassembled WGS sequence"/>
</dbReference>
<keyword evidence="4" id="KW-1185">Reference proteome</keyword>
<dbReference type="InterPro" id="IPR010902">
    <property type="entry name" value="NUMOD4"/>
</dbReference>
<dbReference type="InterPro" id="IPR044925">
    <property type="entry name" value="His-Me_finger_sf"/>
</dbReference>
<organism evidence="3 4">
    <name type="scientific">Hyphobacterium vulgare</name>
    <dbReference type="NCBI Taxonomy" id="1736751"/>
    <lineage>
        <taxon>Bacteria</taxon>
        <taxon>Pseudomonadati</taxon>
        <taxon>Pseudomonadota</taxon>
        <taxon>Alphaproteobacteria</taxon>
        <taxon>Maricaulales</taxon>
        <taxon>Maricaulaceae</taxon>
        <taxon>Hyphobacterium</taxon>
    </lineage>
</organism>
<dbReference type="Pfam" id="PF13392">
    <property type="entry name" value="HNH_3"/>
    <property type="match status" value="1"/>
</dbReference>
<evidence type="ECO:0000313" key="3">
    <source>
        <dbReference type="EMBL" id="MFC2925025.1"/>
    </source>
</evidence>
<feature type="domain" description="HNH nuclease" evidence="2">
    <location>
        <begin position="69"/>
        <end position="113"/>
    </location>
</feature>
<dbReference type="EMBL" id="JBHRSV010000001">
    <property type="protein sequence ID" value="MFC2925025.1"/>
    <property type="molecule type" value="Genomic_DNA"/>
</dbReference>
<sequence length="178" mass="19659">MAGAEEIWRTVPSYPEYSVSSFGRVRREAIIYGGQGSVRKPRGVLTARPLPLGHLQVTLSIGNKRITALVHRLVAEAFLPAPQPGQDCVLHRDDDPANNRPENLRWGTRQDNSADMVSKARQARGEAVRSAKITPEVVRDIRRRAADGQKQRDIAETYGIAQSNVSSIVSGKTWGHIE</sequence>
<accession>A0ABV6ZUA5</accession>
<protein>
    <submittedName>
        <fullName evidence="3">HNH endonuclease</fullName>
    </submittedName>
</protein>
<keyword evidence="3" id="KW-0255">Endonuclease</keyword>
<evidence type="ECO:0000259" key="1">
    <source>
        <dbReference type="Pfam" id="PF07463"/>
    </source>
</evidence>
<dbReference type="RefSeq" id="WP_343163908.1">
    <property type="nucleotide sequence ID" value="NZ_JBHRSV010000001.1"/>
</dbReference>
<keyword evidence="3" id="KW-0540">Nuclease</keyword>
<keyword evidence="3" id="KW-0378">Hydrolase</keyword>
<dbReference type="SUPFAM" id="SSF54060">
    <property type="entry name" value="His-Me finger endonucleases"/>
    <property type="match status" value="1"/>
</dbReference>
<dbReference type="InterPro" id="IPR003615">
    <property type="entry name" value="HNH_nuc"/>
</dbReference>
<evidence type="ECO:0000259" key="2">
    <source>
        <dbReference type="Pfam" id="PF13392"/>
    </source>
</evidence>
<dbReference type="Gene3D" id="3.90.75.20">
    <property type="match status" value="1"/>
</dbReference>
<comment type="caution">
    <text evidence="3">The sequence shown here is derived from an EMBL/GenBank/DDBJ whole genome shotgun (WGS) entry which is preliminary data.</text>
</comment>
<dbReference type="Pfam" id="PF07463">
    <property type="entry name" value="NUMOD4"/>
    <property type="match status" value="1"/>
</dbReference>
<feature type="domain" description="NUMOD4" evidence="1">
    <location>
        <begin position="6"/>
        <end position="27"/>
    </location>
</feature>
<evidence type="ECO:0000313" key="4">
    <source>
        <dbReference type="Proteomes" id="UP001595379"/>
    </source>
</evidence>
<name>A0ABV6ZUA5_9PROT</name>
<dbReference type="GO" id="GO:0004519">
    <property type="term" value="F:endonuclease activity"/>
    <property type="evidence" value="ECO:0007669"/>
    <property type="project" value="UniProtKB-KW"/>
</dbReference>
<reference evidence="4" key="1">
    <citation type="journal article" date="2019" name="Int. J. Syst. Evol. Microbiol.">
        <title>The Global Catalogue of Microorganisms (GCM) 10K type strain sequencing project: providing services to taxonomists for standard genome sequencing and annotation.</title>
        <authorList>
            <consortium name="The Broad Institute Genomics Platform"/>
            <consortium name="The Broad Institute Genome Sequencing Center for Infectious Disease"/>
            <person name="Wu L."/>
            <person name="Ma J."/>
        </authorList>
    </citation>
    <scope>NUCLEOTIDE SEQUENCE [LARGE SCALE GENOMIC DNA]</scope>
    <source>
        <strain evidence="4">KCTC 52487</strain>
    </source>
</reference>
<proteinExistence type="predicted"/>